<gene>
    <name evidence="2" type="ORF">G8770_12660</name>
</gene>
<proteinExistence type="predicted"/>
<dbReference type="Proteomes" id="UP000787472">
    <property type="component" value="Unassembled WGS sequence"/>
</dbReference>
<dbReference type="EMBL" id="JAAONZ010000009">
    <property type="protein sequence ID" value="NHO66391.1"/>
    <property type="molecule type" value="Genomic_DNA"/>
</dbReference>
<feature type="region of interest" description="Disordered" evidence="1">
    <location>
        <begin position="55"/>
        <end position="82"/>
    </location>
</feature>
<comment type="caution">
    <text evidence="2">The sequence shown here is derived from an EMBL/GenBank/DDBJ whole genome shotgun (WGS) entry which is preliminary data.</text>
</comment>
<evidence type="ECO:0000256" key="1">
    <source>
        <dbReference type="SAM" id="MobiDB-lite"/>
    </source>
</evidence>
<feature type="compositionally biased region" description="Basic and acidic residues" evidence="1">
    <location>
        <begin position="60"/>
        <end position="72"/>
    </location>
</feature>
<dbReference type="RefSeq" id="WP_167187106.1">
    <property type="nucleotide sequence ID" value="NZ_JAAONZ010000009.1"/>
</dbReference>
<sequence length="82" mass="9137">MKTEGEGDCPFAFNFEADTFKVGDTVSYRVPEGFDEMPFVGILLEVAEDYVVISPNDPSDPDRRMRGTRESRPVVSMKEATG</sequence>
<accession>A0A9E5JVS0</accession>
<organism evidence="2 3">
    <name type="scientific">Pseudomaricurvus hydrocarbonicus</name>
    <dbReference type="NCBI Taxonomy" id="1470433"/>
    <lineage>
        <taxon>Bacteria</taxon>
        <taxon>Pseudomonadati</taxon>
        <taxon>Pseudomonadota</taxon>
        <taxon>Gammaproteobacteria</taxon>
        <taxon>Cellvibrionales</taxon>
        <taxon>Cellvibrionaceae</taxon>
        <taxon>Pseudomaricurvus</taxon>
    </lineage>
</organism>
<keyword evidence="3" id="KW-1185">Reference proteome</keyword>
<evidence type="ECO:0000313" key="3">
    <source>
        <dbReference type="Proteomes" id="UP000787472"/>
    </source>
</evidence>
<protein>
    <submittedName>
        <fullName evidence="2">Uncharacterized protein</fullName>
    </submittedName>
</protein>
<dbReference type="AlphaFoldDB" id="A0A9E5JVS0"/>
<name>A0A9E5JVS0_9GAMM</name>
<reference evidence="2" key="1">
    <citation type="submission" date="2020-03" db="EMBL/GenBank/DDBJ databases">
        <authorList>
            <person name="Guo F."/>
        </authorList>
    </citation>
    <scope>NUCLEOTIDE SEQUENCE</scope>
    <source>
        <strain evidence="2">JCM 30134</strain>
    </source>
</reference>
<evidence type="ECO:0000313" key="2">
    <source>
        <dbReference type="EMBL" id="NHO66391.1"/>
    </source>
</evidence>